<comment type="caution">
    <text evidence="1">The sequence shown here is derived from an EMBL/GenBank/DDBJ whole genome shotgun (WGS) entry which is preliminary data.</text>
</comment>
<keyword evidence="2" id="KW-1185">Reference proteome</keyword>
<gene>
    <name evidence="1" type="ORF">FNA46_20205</name>
</gene>
<dbReference type="AlphaFoldDB" id="A0A549T0X3"/>
<sequence length="224" mass="25400">MAFSTSELNDLPDVISAPRFATYLQATGNHRADALALYQWNLELSAAFIVPLQICEVAVRNGVVEVLEKVHGANWPWSNGFIRSLPVPKKPWHYNPQTDLRTVAARMPTAGKVVAELKFAFWEKTFTAGQDNRLWLPHMRAAFPGIPAARSIPMARADAFAALQAIRELRNRIAHHEPIFTRDVAVEYQRIHQMVEWRNPTAAAWMDRIQRVSMLISLRPSKVP</sequence>
<protein>
    <recommendedName>
        <fullName evidence="3">Abi family protein</fullName>
    </recommendedName>
</protein>
<dbReference type="Proteomes" id="UP000316801">
    <property type="component" value="Unassembled WGS sequence"/>
</dbReference>
<evidence type="ECO:0000313" key="2">
    <source>
        <dbReference type="Proteomes" id="UP000316801"/>
    </source>
</evidence>
<dbReference type="RefSeq" id="WP_143127013.1">
    <property type="nucleotide sequence ID" value="NZ_VJMG01000065.1"/>
</dbReference>
<accession>A0A549T0X3</accession>
<evidence type="ECO:0000313" key="1">
    <source>
        <dbReference type="EMBL" id="TRL35523.1"/>
    </source>
</evidence>
<name>A0A549T0X3_9HYPH</name>
<proteinExistence type="predicted"/>
<reference evidence="1 2" key="1">
    <citation type="submission" date="2019-07" db="EMBL/GenBank/DDBJ databases">
        <title>Ln-dependent methylotrophs.</title>
        <authorList>
            <person name="Tani A."/>
        </authorList>
    </citation>
    <scope>NUCLEOTIDE SEQUENCE [LARGE SCALE GENOMIC DNA]</scope>
    <source>
        <strain evidence="1 2">SM12</strain>
    </source>
</reference>
<organism evidence="1 2">
    <name type="scientific">Rhizobium straminoryzae</name>
    <dbReference type="NCBI Taxonomy" id="1387186"/>
    <lineage>
        <taxon>Bacteria</taxon>
        <taxon>Pseudomonadati</taxon>
        <taxon>Pseudomonadota</taxon>
        <taxon>Alphaproteobacteria</taxon>
        <taxon>Hyphomicrobiales</taxon>
        <taxon>Rhizobiaceae</taxon>
        <taxon>Rhizobium/Agrobacterium group</taxon>
        <taxon>Rhizobium</taxon>
    </lineage>
</organism>
<dbReference type="EMBL" id="VJMG01000065">
    <property type="protein sequence ID" value="TRL35523.1"/>
    <property type="molecule type" value="Genomic_DNA"/>
</dbReference>
<evidence type="ECO:0008006" key="3">
    <source>
        <dbReference type="Google" id="ProtNLM"/>
    </source>
</evidence>